<dbReference type="SMART" id="SM00849">
    <property type="entry name" value="Lactamase_B"/>
    <property type="match status" value="1"/>
</dbReference>
<name>A0A653A8X2_UNCDX</name>
<evidence type="ECO:0000256" key="1">
    <source>
        <dbReference type="SAM" id="SignalP"/>
    </source>
</evidence>
<dbReference type="InterPro" id="IPR044097">
    <property type="entry name" value="Bds1/SdsA1_MBL-fold"/>
</dbReference>
<dbReference type="InterPro" id="IPR036866">
    <property type="entry name" value="RibonucZ/Hydroxyglut_hydro"/>
</dbReference>
<dbReference type="Pfam" id="PF00753">
    <property type="entry name" value="Lactamase_B"/>
    <property type="match status" value="1"/>
</dbReference>
<dbReference type="PANTHER" id="PTHR43223:SF2">
    <property type="entry name" value="METALLO-BETA-LACTAMASE DOMAIN-CONTAINING PROTEIN"/>
    <property type="match status" value="1"/>
</dbReference>
<dbReference type="InterPro" id="IPR052195">
    <property type="entry name" value="Bact_Alkyl/Aryl-Sulfatase"/>
</dbReference>
<organism evidence="3">
    <name type="scientific">Uncultured Desulfatiglans sp</name>
    <dbReference type="NCBI Taxonomy" id="1748965"/>
    <lineage>
        <taxon>Bacteria</taxon>
        <taxon>Pseudomonadati</taxon>
        <taxon>Thermodesulfobacteriota</taxon>
        <taxon>Desulfobacteria</taxon>
        <taxon>Desulfatiglandales</taxon>
        <taxon>Desulfatiglandaceae</taxon>
        <taxon>Desulfatiglans</taxon>
        <taxon>environmental samples</taxon>
    </lineage>
</organism>
<dbReference type="EC" id="3.1.6.-" evidence="3"/>
<evidence type="ECO:0000259" key="2">
    <source>
        <dbReference type="SMART" id="SM00849"/>
    </source>
</evidence>
<dbReference type="SUPFAM" id="SSF55718">
    <property type="entry name" value="SCP-like"/>
    <property type="match status" value="1"/>
</dbReference>
<evidence type="ECO:0000313" key="3">
    <source>
        <dbReference type="EMBL" id="VBB44424.1"/>
    </source>
</evidence>
<dbReference type="InterPro" id="IPR001279">
    <property type="entry name" value="Metallo-B-lactamas"/>
</dbReference>
<dbReference type="InterPro" id="IPR029228">
    <property type="entry name" value="Alkyl_sulf_dimr"/>
</dbReference>
<dbReference type="Gene3D" id="3.30.1050.10">
    <property type="entry name" value="SCP2 sterol-binding domain"/>
    <property type="match status" value="1"/>
</dbReference>
<dbReference type="InterPro" id="IPR038536">
    <property type="entry name" value="Alkyl/aryl-sulf_dimr_sf"/>
</dbReference>
<dbReference type="GO" id="GO:0018741">
    <property type="term" value="F:linear primary-alkylsulfatase activity"/>
    <property type="evidence" value="ECO:0007669"/>
    <property type="project" value="InterPro"/>
</dbReference>
<dbReference type="PANTHER" id="PTHR43223">
    <property type="entry name" value="ALKYL/ARYL-SULFATASE"/>
    <property type="match status" value="1"/>
</dbReference>
<dbReference type="SUPFAM" id="SSF56281">
    <property type="entry name" value="Metallo-hydrolase/oxidoreductase"/>
    <property type="match status" value="1"/>
</dbReference>
<keyword evidence="3" id="KW-0378">Hydrolase</keyword>
<accession>A0A653A8X2</accession>
<dbReference type="Gene3D" id="3.60.15.30">
    <property type="entry name" value="Metallo-beta-lactamase domain"/>
    <property type="match status" value="1"/>
</dbReference>
<gene>
    <name evidence="3" type="ORF">TRIP_B330530</name>
</gene>
<dbReference type="InterPro" id="IPR036527">
    <property type="entry name" value="SCP2_sterol-bd_dom_sf"/>
</dbReference>
<feature type="signal peptide" evidence="1">
    <location>
        <begin position="1"/>
        <end position="22"/>
    </location>
</feature>
<dbReference type="EMBL" id="UPXX01000027">
    <property type="protein sequence ID" value="VBB44424.1"/>
    <property type="molecule type" value="Genomic_DNA"/>
</dbReference>
<dbReference type="GO" id="GO:0018909">
    <property type="term" value="P:dodecyl sulfate metabolic process"/>
    <property type="evidence" value="ECO:0007669"/>
    <property type="project" value="InterPro"/>
</dbReference>
<dbReference type="Pfam" id="PF14863">
    <property type="entry name" value="Alkyl_sulf_dimr"/>
    <property type="match status" value="1"/>
</dbReference>
<feature type="domain" description="Metallo-beta-lactamase" evidence="2">
    <location>
        <begin position="90"/>
        <end position="306"/>
    </location>
</feature>
<feature type="chain" id="PRO_5024836249" evidence="1">
    <location>
        <begin position="23"/>
        <end position="639"/>
    </location>
</feature>
<protein>
    <submittedName>
        <fullName evidence="3">Alkyl sulfatase</fullName>
        <ecNumber evidence="3">3.1.6.-</ecNumber>
    </submittedName>
</protein>
<dbReference type="GO" id="GO:0046983">
    <property type="term" value="F:protein dimerization activity"/>
    <property type="evidence" value="ECO:0007669"/>
    <property type="project" value="InterPro"/>
</dbReference>
<reference evidence="3" key="1">
    <citation type="submission" date="2018-07" db="EMBL/GenBank/DDBJ databases">
        <authorList>
            <consortium name="Genoscope - CEA"/>
            <person name="William W."/>
        </authorList>
    </citation>
    <scope>NUCLEOTIDE SEQUENCE</scope>
    <source>
        <strain evidence="3">IK1</strain>
    </source>
</reference>
<keyword evidence="1" id="KW-0732">Signal</keyword>
<proteinExistence type="predicted"/>
<sequence length="639" mass="70876">MKFRSGLMFLLSAFLWISVASAIEPSKGSGYSHWTTAKGIRAHHGTNPVKQFDPAVVAVNPQLEQLYHDFSPAQIFYVTGGVYVARGYNRDNPVLIDGPQGLIVIDPGESIRAAEVVKAAFNAHLGNIFSRKPVSAIIYTHHHDCHIHGASVFAGENTVIIGHENLMETLFYDWYSQLYPSRLVSGAEMSGSLFAHDRHWFAGGGLFARQIHGDSGFLPPTLTVRDRLDINIAGVDMRLFSAPGETRDVLVIWLPHHRTLVQIANLYEAFPAITTLRGAYPRDPLSYISSIDLYRSLEPEYLVLIHGPNPVQTGKNTINRIFTNYRDAIQFVHDQTVQYMNKGLTPGEIAALVKLPPHLAGDSFLQEVYGEIDRNIYEIFWWYRGSFSGRCRDLFSQSPQEEAEMTAELAGGIEALAQKAAQLLDMGKLEWALELADNVLLLDPFNAGAQLTKNEAMLSLAEETLNAQKRNYLLSEYLLETGQAGDNLKQITSNPKLAFANIDDHIVPIMPMDALFRIMAVSLNAAESLETDNTIDLCLTDLHGPMPECEEKDKILGICVQSLFSPPEPLHYALHVRRGILEVQAGTPEGSEFGIITDSLNWKNLVLGKLLPEEAVSSGKVVLKGADPLEFYAFMALFD</sequence>
<dbReference type="CDD" id="cd07710">
    <property type="entry name" value="arylsulfatase_Sdsa1-like_MBL-fold"/>
    <property type="match status" value="1"/>
</dbReference>
<dbReference type="AlphaFoldDB" id="A0A653A8X2"/>
<dbReference type="Gene3D" id="1.25.40.880">
    <property type="entry name" value="Alkyl sulfatase, dimerisation domain"/>
    <property type="match status" value="1"/>
</dbReference>